<dbReference type="SUPFAM" id="SSF51735">
    <property type="entry name" value="NAD(P)-binding Rossmann-fold domains"/>
    <property type="match status" value="1"/>
</dbReference>
<dbReference type="PRINTS" id="PR00080">
    <property type="entry name" value="SDRFAMILY"/>
</dbReference>
<evidence type="ECO:0000256" key="1">
    <source>
        <dbReference type="ARBA" id="ARBA00006484"/>
    </source>
</evidence>
<keyword evidence="5" id="KW-1185">Reference proteome</keyword>
<keyword evidence="2" id="KW-0560">Oxidoreductase</keyword>
<evidence type="ECO:0000313" key="4">
    <source>
        <dbReference type="EMBL" id="GHH26207.1"/>
    </source>
</evidence>
<organism evidence="4 5">
    <name type="scientific">Sphingomonas glacialis</name>
    <dbReference type="NCBI Taxonomy" id="658225"/>
    <lineage>
        <taxon>Bacteria</taxon>
        <taxon>Pseudomonadati</taxon>
        <taxon>Pseudomonadota</taxon>
        <taxon>Alphaproteobacteria</taxon>
        <taxon>Sphingomonadales</taxon>
        <taxon>Sphingomonadaceae</taxon>
        <taxon>Sphingomonas</taxon>
    </lineage>
</organism>
<dbReference type="NCBIfam" id="NF006123">
    <property type="entry name" value="PRK08267.1"/>
    <property type="match status" value="1"/>
</dbReference>
<protein>
    <submittedName>
        <fullName evidence="4">Short-chain dehydrogenase</fullName>
    </submittedName>
</protein>
<evidence type="ECO:0000313" key="5">
    <source>
        <dbReference type="Proteomes" id="UP000652430"/>
    </source>
</evidence>
<dbReference type="Pfam" id="PF00106">
    <property type="entry name" value="adh_short"/>
    <property type="match status" value="1"/>
</dbReference>
<accession>A0ABQ3LUK3</accession>
<proteinExistence type="inferred from homology"/>
<dbReference type="PRINTS" id="PR00081">
    <property type="entry name" value="GDHRDH"/>
</dbReference>
<gene>
    <name evidence="4" type="ORF">GCM10008023_40480</name>
</gene>
<dbReference type="PANTHER" id="PTHR43391">
    <property type="entry name" value="RETINOL DEHYDROGENASE-RELATED"/>
    <property type="match status" value="1"/>
</dbReference>
<dbReference type="InterPro" id="IPR020904">
    <property type="entry name" value="Sc_DH/Rdtase_CS"/>
</dbReference>
<evidence type="ECO:0000256" key="3">
    <source>
        <dbReference type="RuleBase" id="RU000363"/>
    </source>
</evidence>
<evidence type="ECO:0000256" key="2">
    <source>
        <dbReference type="ARBA" id="ARBA00023002"/>
    </source>
</evidence>
<comment type="caution">
    <text evidence="4">The sequence shown here is derived from an EMBL/GenBank/DDBJ whole genome shotgun (WGS) entry which is preliminary data.</text>
</comment>
<dbReference type="PROSITE" id="PS00061">
    <property type="entry name" value="ADH_SHORT"/>
    <property type="match status" value="1"/>
</dbReference>
<dbReference type="Gene3D" id="3.40.50.720">
    <property type="entry name" value="NAD(P)-binding Rossmann-like Domain"/>
    <property type="match status" value="1"/>
</dbReference>
<dbReference type="InterPro" id="IPR002347">
    <property type="entry name" value="SDR_fam"/>
</dbReference>
<name>A0ABQ3LUK3_9SPHN</name>
<dbReference type="InterPro" id="IPR036291">
    <property type="entry name" value="NAD(P)-bd_dom_sf"/>
</dbReference>
<dbReference type="EMBL" id="BNAQ01000013">
    <property type="protein sequence ID" value="GHH26207.1"/>
    <property type="molecule type" value="Genomic_DNA"/>
</dbReference>
<comment type="similarity">
    <text evidence="1 3">Belongs to the short-chain dehydrogenases/reductases (SDR) family.</text>
</comment>
<dbReference type="PANTHER" id="PTHR43391:SF82">
    <property type="entry name" value="OXIDOREDUCTASE SADH-RELATED"/>
    <property type="match status" value="1"/>
</dbReference>
<dbReference type="RefSeq" id="WP_189677808.1">
    <property type="nucleotide sequence ID" value="NZ_BNAQ01000013.1"/>
</dbReference>
<dbReference type="Proteomes" id="UP000652430">
    <property type="component" value="Unassembled WGS sequence"/>
</dbReference>
<sequence>MSSSNGRKSIFITGAASGMGRETARLFAEKGWFVGAYDVNHDGLETLREQVGDANGSFNVLDVTDASAWTTAMDLFAIATGGTLDLLFNNAGIGASGLLDEQSWDDVMRIVNINFIGVMLGVRAGVPLLKNTPGSLCLTTSSSSAIFGTAGIPVYSATKHAVRGLTEALSIELKRYGVRAADLLPGLIDTPLLSDGMRQMAPSEGMWRLVEPREVAETVWEAYGTDRVHWYIPEELRDFHLRVVAEPEAVREERTALLAAMTAAG</sequence>
<reference evidence="5" key="1">
    <citation type="journal article" date="2019" name="Int. J. Syst. Evol. Microbiol.">
        <title>The Global Catalogue of Microorganisms (GCM) 10K type strain sequencing project: providing services to taxonomists for standard genome sequencing and annotation.</title>
        <authorList>
            <consortium name="The Broad Institute Genomics Platform"/>
            <consortium name="The Broad Institute Genome Sequencing Center for Infectious Disease"/>
            <person name="Wu L."/>
            <person name="Ma J."/>
        </authorList>
    </citation>
    <scope>NUCLEOTIDE SEQUENCE [LARGE SCALE GENOMIC DNA]</scope>
    <source>
        <strain evidence="5">CGMCC 1.8957</strain>
    </source>
</reference>